<evidence type="ECO:0000313" key="2">
    <source>
        <dbReference type="Proteomes" id="UP000314294"/>
    </source>
</evidence>
<dbReference type="AlphaFoldDB" id="A0A4Z2GH10"/>
<dbReference type="EMBL" id="SRLO01000534">
    <property type="protein sequence ID" value="TNN52828.1"/>
    <property type="molecule type" value="Genomic_DNA"/>
</dbReference>
<comment type="caution">
    <text evidence="1">The sequence shown here is derived from an EMBL/GenBank/DDBJ whole genome shotgun (WGS) entry which is preliminary data.</text>
</comment>
<organism evidence="1 2">
    <name type="scientific">Liparis tanakae</name>
    <name type="common">Tanaka's snailfish</name>
    <dbReference type="NCBI Taxonomy" id="230148"/>
    <lineage>
        <taxon>Eukaryota</taxon>
        <taxon>Metazoa</taxon>
        <taxon>Chordata</taxon>
        <taxon>Craniata</taxon>
        <taxon>Vertebrata</taxon>
        <taxon>Euteleostomi</taxon>
        <taxon>Actinopterygii</taxon>
        <taxon>Neopterygii</taxon>
        <taxon>Teleostei</taxon>
        <taxon>Neoteleostei</taxon>
        <taxon>Acanthomorphata</taxon>
        <taxon>Eupercaria</taxon>
        <taxon>Perciformes</taxon>
        <taxon>Cottioidei</taxon>
        <taxon>Cottales</taxon>
        <taxon>Liparidae</taxon>
        <taxon>Liparis</taxon>
    </lineage>
</organism>
<protein>
    <submittedName>
        <fullName evidence="1">Uncharacterized protein</fullName>
    </submittedName>
</protein>
<dbReference type="Proteomes" id="UP000314294">
    <property type="component" value="Unassembled WGS sequence"/>
</dbReference>
<gene>
    <name evidence="1" type="ORF">EYF80_036928</name>
</gene>
<name>A0A4Z2GH10_9TELE</name>
<keyword evidence="2" id="KW-1185">Reference proteome</keyword>
<evidence type="ECO:0000313" key="1">
    <source>
        <dbReference type="EMBL" id="TNN52828.1"/>
    </source>
</evidence>
<proteinExistence type="predicted"/>
<accession>A0A4Z2GH10</accession>
<sequence length="196" mass="20479">MSYFSVSASFLTSSISRIVFPPSPSRSAPQRLIVGVLQLEEIDAQASGILLSGEELRESLLPLLGPLGQNLKGGGGGRDRDEDVDPLAELRLGVRPLPAQRGGGGLAAPLRLHQVAPQLEALGLAPRVHPGPSGAGSPRLVQPLADLPQLPGEVAALPLRLRPGGSLGLHLLPQLSDMRLKETHAVTGPIDDARLL</sequence>
<reference evidence="1 2" key="1">
    <citation type="submission" date="2019-03" db="EMBL/GenBank/DDBJ databases">
        <title>First draft genome of Liparis tanakae, snailfish: a comprehensive survey of snailfish specific genes.</title>
        <authorList>
            <person name="Kim W."/>
            <person name="Song I."/>
            <person name="Jeong J.-H."/>
            <person name="Kim D."/>
            <person name="Kim S."/>
            <person name="Ryu S."/>
            <person name="Song J.Y."/>
            <person name="Lee S.K."/>
        </authorList>
    </citation>
    <scope>NUCLEOTIDE SEQUENCE [LARGE SCALE GENOMIC DNA]</scope>
    <source>
        <tissue evidence="1">Muscle</tissue>
    </source>
</reference>